<dbReference type="PANTHER" id="PTHR43794">
    <property type="entry name" value="AMINOHYDROLASE SSNA-RELATED"/>
    <property type="match status" value="1"/>
</dbReference>
<dbReference type="InterPro" id="IPR050287">
    <property type="entry name" value="MTA/SAH_deaminase"/>
</dbReference>
<evidence type="ECO:0000256" key="1">
    <source>
        <dbReference type="ARBA" id="ARBA00022723"/>
    </source>
</evidence>
<dbReference type="EC" id="3.5.4.31" evidence="4"/>
<dbReference type="Proteomes" id="UP000184603">
    <property type="component" value="Unassembled WGS sequence"/>
</dbReference>
<feature type="binding site" evidence="4">
    <location>
        <position position="217"/>
    </location>
    <ligand>
        <name>substrate</name>
    </ligand>
</feature>
<evidence type="ECO:0000256" key="4">
    <source>
        <dbReference type="HAMAP-Rule" id="MF_01281"/>
    </source>
</evidence>
<organism evidence="6 7">
    <name type="scientific">Desulfopila aestuarii DSM 18488</name>
    <dbReference type="NCBI Taxonomy" id="1121416"/>
    <lineage>
        <taxon>Bacteria</taxon>
        <taxon>Pseudomonadati</taxon>
        <taxon>Thermodesulfobacteriota</taxon>
        <taxon>Desulfobulbia</taxon>
        <taxon>Desulfobulbales</taxon>
        <taxon>Desulfocapsaceae</taxon>
        <taxon>Desulfopila</taxon>
    </lineage>
</organism>
<dbReference type="CDD" id="cd01298">
    <property type="entry name" value="ATZ_TRZ_like"/>
    <property type="match status" value="1"/>
</dbReference>
<dbReference type="SUPFAM" id="SSF51338">
    <property type="entry name" value="Composite domain of metallo-dependent hydrolases"/>
    <property type="match status" value="2"/>
</dbReference>
<protein>
    <recommendedName>
        <fullName evidence="4">5-methylthioadenosine/S-adenosylhomocysteine deaminase</fullName>
        <shortName evidence="4">MTA/SAH deaminase</shortName>
        <ecNumber evidence="4">3.5.4.28</ecNumber>
        <ecNumber evidence="4">3.5.4.31</ecNumber>
    </recommendedName>
</protein>
<evidence type="ECO:0000256" key="2">
    <source>
        <dbReference type="ARBA" id="ARBA00022801"/>
    </source>
</evidence>
<dbReference type="EMBL" id="FRFE01000005">
    <property type="protein sequence ID" value="SHO46252.1"/>
    <property type="molecule type" value="Genomic_DNA"/>
</dbReference>
<dbReference type="STRING" id="1121416.SAMN02745220_01390"/>
<dbReference type="HAMAP" id="MF_01281">
    <property type="entry name" value="MTA_SAH_deamin"/>
    <property type="match status" value="1"/>
</dbReference>
<gene>
    <name evidence="4" type="primary">mtaD</name>
    <name evidence="6" type="ORF">SAMN02745220_01390</name>
</gene>
<comment type="cofactor">
    <cofactor evidence="4">
        <name>Zn(2+)</name>
        <dbReference type="ChEBI" id="CHEBI:29105"/>
    </cofactor>
    <text evidence="4">Binds 1 zinc ion per subunit.</text>
</comment>
<keyword evidence="7" id="KW-1185">Reference proteome</keyword>
<dbReference type="PANTHER" id="PTHR43794:SF11">
    <property type="entry name" value="AMIDOHYDROLASE-RELATED DOMAIN-CONTAINING PROTEIN"/>
    <property type="match status" value="1"/>
</dbReference>
<sequence length="431" mass="46925">MNTLFTHCTLFPGTDSSLINDAFLAVSGNLITHLGEMNDVPEFGNARIIDCRGKLLMPGLINGHNHCAMTLFRGLADDLALSDWLHHHIFPAEKKHVSKEMVYWCSRLAAAEMLLSGTTCVADGYFFSGEAAKALRDCGMRAVVGHGIVDFPAPSVSDPAKNIEAVASFLDEWQGADPLITPAVFAHAPYTCSPKTLIRAKELADRRGVRFFTHLAESQREAEMIIDLQAQTPLGHLEHLGILNNNAILIHTVWLHDQDLDLLATTGAHVVTCPQSNMKLASGVARVPDMLKRNITVGLGTDGCASNNSLDMFREMDMLAKLHKLSYLEATTLPAQTAFGTATSANAKLLGLPDIGTLKVGMKADLVVLDLQKPHLTPFYNPDLLVYAASGRDVESVMVNGRMVVEKRKVLSFDLQETMTKIEEIAGTLKA</sequence>
<reference evidence="6 7" key="1">
    <citation type="submission" date="2016-12" db="EMBL/GenBank/DDBJ databases">
        <authorList>
            <person name="Song W.-J."/>
            <person name="Kurnit D.M."/>
        </authorList>
    </citation>
    <scope>NUCLEOTIDE SEQUENCE [LARGE SCALE GENOMIC DNA]</scope>
    <source>
        <strain evidence="6 7">DSM 18488</strain>
    </source>
</reference>
<comment type="function">
    <text evidence="4">Catalyzes the deamination of 5-methylthioadenosine and S-adenosyl-L-homocysteine into 5-methylthioinosine and S-inosyl-L-homocysteine, respectively. Is also able to deaminate adenosine.</text>
</comment>
<dbReference type="GO" id="GO:0046872">
    <property type="term" value="F:metal ion binding"/>
    <property type="evidence" value="ECO:0007669"/>
    <property type="project" value="UniProtKB-KW"/>
</dbReference>
<keyword evidence="3 4" id="KW-0862">Zinc</keyword>
<comment type="catalytic activity">
    <reaction evidence="4">
        <text>S-methyl-5'-thioadenosine + H2O + H(+) = S-methyl-5'-thioinosine + NH4(+)</text>
        <dbReference type="Rhea" id="RHEA:25025"/>
        <dbReference type="ChEBI" id="CHEBI:15377"/>
        <dbReference type="ChEBI" id="CHEBI:15378"/>
        <dbReference type="ChEBI" id="CHEBI:17509"/>
        <dbReference type="ChEBI" id="CHEBI:28938"/>
        <dbReference type="ChEBI" id="CHEBI:48595"/>
        <dbReference type="EC" id="3.5.4.31"/>
    </reaction>
</comment>
<dbReference type="FunFam" id="3.20.20.140:FF:000014">
    <property type="entry name" value="5-methylthioadenosine/S-adenosylhomocysteine deaminase"/>
    <property type="match status" value="1"/>
</dbReference>
<feature type="binding site" evidence="4">
    <location>
        <position position="64"/>
    </location>
    <ligand>
        <name>Zn(2+)</name>
        <dbReference type="ChEBI" id="CHEBI:29105"/>
    </ligand>
</feature>
<evidence type="ECO:0000259" key="5">
    <source>
        <dbReference type="Pfam" id="PF01979"/>
    </source>
</evidence>
<dbReference type="AlphaFoldDB" id="A0A1M7Y2P8"/>
<feature type="binding site" evidence="4">
    <location>
        <position position="66"/>
    </location>
    <ligand>
        <name>Zn(2+)</name>
        <dbReference type="ChEBI" id="CHEBI:29105"/>
    </ligand>
</feature>
<dbReference type="InterPro" id="IPR023512">
    <property type="entry name" value="Deaminase_MtaD/DadD"/>
</dbReference>
<evidence type="ECO:0000256" key="3">
    <source>
        <dbReference type="ARBA" id="ARBA00022833"/>
    </source>
</evidence>
<name>A0A1M7Y2P8_9BACT</name>
<dbReference type="InterPro" id="IPR006680">
    <property type="entry name" value="Amidohydro-rel"/>
</dbReference>
<evidence type="ECO:0000313" key="7">
    <source>
        <dbReference type="Proteomes" id="UP000184603"/>
    </source>
</evidence>
<accession>A0A1M7Y2P8</accession>
<dbReference type="GO" id="GO:0050270">
    <property type="term" value="F:S-adenosylhomocysteine deaminase activity"/>
    <property type="evidence" value="ECO:0007669"/>
    <property type="project" value="UniProtKB-UniRule"/>
</dbReference>
<feature type="domain" description="Amidohydrolase-related" evidence="5">
    <location>
        <begin position="56"/>
        <end position="404"/>
    </location>
</feature>
<dbReference type="InterPro" id="IPR011059">
    <property type="entry name" value="Metal-dep_hydrolase_composite"/>
</dbReference>
<evidence type="ECO:0000313" key="6">
    <source>
        <dbReference type="EMBL" id="SHO46252.1"/>
    </source>
</evidence>
<feature type="binding site" evidence="4">
    <location>
        <position position="187"/>
    </location>
    <ligand>
        <name>substrate</name>
    </ligand>
</feature>
<dbReference type="SUPFAM" id="SSF51556">
    <property type="entry name" value="Metallo-dependent hydrolases"/>
    <property type="match status" value="1"/>
</dbReference>
<comment type="similarity">
    <text evidence="4">Belongs to the metallo-dependent hydrolases superfamily. MTA/SAH deaminase family.</text>
</comment>
<dbReference type="Gene3D" id="3.20.20.140">
    <property type="entry name" value="Metal-dependent hydrolases"/>
    <property type="match status" value="1"/>
</dbReference>
<dbReference type="RefSeq" id="WP_073612732.1">
    <property type="nucleotide sequence ID" value="NZ_FRFE01000005.1"/>
</dbReference>
<dbReference type="OrthoDB" id="9807210at2"/>
<dbReference type="EC" id="3.5.4.28" evidence="4"/>
<dbReference type="Pfam" id="PF01979">
    <property type="entry name" value="Amidohydro_1"/>
    <property type="match status" value="1"/>
</dbReference>
<feature type="binding site" evidence="4">
    <location>
        <position position="302"/>
    </location>
    <ligand>
        <name>substrate</name>
    </ligand>
</feature>
<comment type="caution">
    <text evidence="4">Lacks conserved residue(s) required for the propagation of feature annotation.</text>
</comment>
<proteinExistence type="inferred from homology"/>
<feature type="binding site" evidence="4">
    <location>
        <position position="93"/>
    </location>
    <ligand>
        <name>substrate</name>
    </ligand>
</feature>
<feature type="binding site" evidence="4">
    <location>
        <position position="214"/>
    </location>
    <ligand>
        <name>Zn(2+)</name>
        <dbReference type="ChEBI" id="CHEBI:29105"/>
    </ligand>
</feature>
<keyword evidence="1 4" id="KW-0479">Metal-binding</keyword>
<dbReference type="GO" id="GO:0090614">
    <property type="term" value="F:5'-methylthioadenosine deaminase activity"/>
    <property type="evidence" value="ECO:0007669"/>
    <property type="project" value="UniProtKB-UniRule"/>
</dbReference>
<dbReference type="Gene3D" id="2.30.40.10">
    <property type="entry name" value="Urease, subunit C, domain 1"/>
    <property type="match status" value="1"/>
</dbReference>
<feature type="binding site" evidence="4">
    <location>
        <position position="302"/>
    </location>
    <ligand>
        <name>Zn(2+)</name>
        <dbReference type="ChEBI" id="CHEBI:29105"/>
    </ligand>
</feature>
<dbReference type="InterPro" id="IPR032466">
    <property type="entry name" value="Metal_Hydrolase"/>
</dbReference>
<keyword evidence="2 4" id="KW-0378">Hydrolase</keyword>
<comment type="catalytic activity">
    <reaction evidence="4">
        <text>S-adenosyl-L-homocysteine + H2O + H(+) = S-inosyl-L-homocysteine + NH4(+)</text>
        <dbReference type="Rhea" id="RHEA:20716"/>
        <dbReference type="ChEBI" id="CHEBI:15377"/>
        <dbReference type="ChEBI" id="CHEBI:15378"/>
        <dbReference type="ChEBI" id="CHEBI:28938"/>
        <dbReference type="ChEBI" id="CHEBI:57856"/>
        <dbReference type="ChEBI" id="CHEBI:57985"/>
        <dbReference type="EC" id="3.5.4.28"/>
    </reaction>
</comment>